<dbReference type="GeneID" id="66977824"/>
<name>A0A7R7ZIA9_ASPCH</name>
<keyword evidence="2" id="KW-1185">Reference proteome</keyword>
<evidence type="ECO:0000313" key="1">
    <source>
        <dbReference type="EMBL" id="BCR83465.1"/>
    </source>
</evidence>
<sequence length="99" mass="10846">MGRRARLADSAAPAGDLAASRAIAVCTAYWSQKKADYTDVAQRAEAIVDRAEFPDASKLNQTLTDGDDYAFVTILLSQLHNLQSLRLDYGFVWRPGIQG</sequence>
<gene>
    <name evidence="1" type="ORF">ACHE_10867A</name>
</gene>
<reference evidence="1" key="2">
    <citation type="submission" date="2021-02" db="EMBL/GenBank/DDBJ databases">
        <title>Aspergillus chevalieri M1 genome sequence.</title>
        <authorList>
            <person name="Kadooka C."/>
            <person name="Mori K."/>
            <person name="Futagami T."/>
        </authorList>
    </citation>
    <scope>NUCLEOTIDE SEQUENCE</scope>
    <source>
        <strain evidence="1">M1</strain>
    </source>
</reference>
<protein>
    <submittedName>
        <fullName evidence="1">Uncharacterized protein</fullName>
    </submittedName>
</protein>
<dbReference type="RefSeq" id="XP_043131987.1">
    <property type="nucleotide sequence ID" value="XM_043284041.1"/>
</dbReference>
<accession>A0A7R7ZIA9</accession>
<evidence type="ECO:0000313" key="2">
    <source>
        <dbReference type="Proteomes" id="UP000637239"/>
    </source>
</evidence>
<dbReference type="Proteomes" id="UP000637239">
    <property type="component" value="Chromosome 1"/>
</dbReference>
<proteinExistence type="predicted"/>
<dbReference type="AlphaFoldDB" id="A0A7R7ZIA9"/>
<organism evidence="1 2">
    <name type="scientific">Aspergillus chevalieri</name>
    <name type="common">Eurotium chevalieri</name>
    <dbReference type="NCBI Taxonomy" id="182096"/>
    <lineage>
        <taxon>Eukaryota</taxon>
        <taxon>Fungi</taxon>
        <taxon>Dikarya</taxon>
        <taxon>Ascomycota</taxon>
        <taxon>Pezizomycotina</taxon>
        <taxon>Eurotiomycetes</taxon>
        <taxon>Eurotiomycetidae</taxon>
        <taxon>Eurotiales</taxon>
        <taxon>Aspergillaceae</taxon>
        <taxon>Aspergillus</taxon>
        <taxon>Aspergillus subgen. Aspergillus</taxon>
    </lineage>
</organism>
<dbReference type="KEGG" id="ache:ACHE_10867A"/>
<dbReference type="EMBL" id="AP024416">
    <property type="protein sequence ID" value="BCR83465.1"/>
    <property type="molecule type" value="Genomic_DNA"/>
</dbReference>
<reference evidence="1" key="1">
    <citation type="submission" date="2021-01" db="EMBL/GenBank/DDBJ databases">
        <authorList>
            <consortium name="Aspergillus chevalieri M1 genome sequencing consortium"/>
            <person name="Kazuki M."/>
            <person name="Futagami T."/>
        </authorList>
    </citation>
    <scope>NUCLEOTIDE SEQUENCE</scope>
    <source>
        <strain evidence="1">M1</strain>
    </source>
</reference>